<name>A0A328YF11_9FLAO</name>
<dbReference type="CDD" id="cd16442">
    <property type="entry name" value="BPL"/>
    <property type="match status" value="1"/>
</dbReference>
<dbReference type="InterPro" id="IPR004408">
    <property type="entry name" value="Biotin_CoA_COase_ligase"/>
</dbReference>
<dbReference type="Gene3D" id="3.30.930.10">
    <property type="entry name" value="Bira Bifunctional Protein, Domain 2"/>
    <property type="match status" value="1"/>
</dbReference>
<dbReference type="AlphaFoldDB" id="A0A328YF11"/>
<gene>
    <name evidence="3" type="ORF">CLV55_11012</name>
</gene>
<protein>
    <submittedName>
        <fullName evidence="3">BirA family biotin operon repressor/biotin-[acetyl-CoA-carboxylase] ligase</fullName>
    </submittedName>
</protein>
<reference evidence="3 4" key="1">
    <citation type="submission" date="2018-06" db="EMBL/GenBank/DDBJ databases">
        <title>Genomic Encyclopedia of Archaeal and Bacterial Type Strains, Phase II (KMG-II): from individual species to whole genera.</title>
        <authorList>
            <person name="Goeker M."/>
        </authorList>
    </citation>
    <scope>NUCLEOTIDE SEQUENCE [LARGE SCALE GENOMIC DNA]</scope>
    <source>
        <strain evidence="3 4">DSM 25663</strain>
    </source>
</reference>
<feature type="domain" description="BPL/LPL catalytic" evidence="2">
    <location>
        <begin position="9"/>
        <end position="199"/>
    </location>
</feature>
<dbReference type="GO" id="GO:0004077">
    <property type="term" value="F:biotin--[biotin carboxyl-carrier protein] ligase activity"/>
    <property type="evidence" value="ECO:0007669"/>
    <property type="project" value="InterPro"/>
</dbReference>
<dbReference type="PANTHER" id="PTHR12835:SF5">
    <property type="entry name" value="BIOTIN--PROTEIN LIGASE"/>
    <property type="match status" value="1"/>
</dbReference>
<dbReference type="Proteomes" id="UP000248840">
    <property type="component" value="Unassembled WGS sequence"/>
</dbReference>
<dbReference type="SUPFAM" id="SSF55681">
    <property type="entry name" value="Class II aaRS and biotin synthetases"/>
    <property type="match status" value="1"/>
</dbReference>
<dbReference type="EMBL" id="QLSZ01000010">
    <property type="protein sequence ID" value="RAR70612.1"/>
    <property type="molecule type" value="Genomic_DNA"/>
</dbReference>
<proteinExistence type="predicted"/>
<evidence type="ECO:0000259" key="2">
    <source>
        <dbReference type="PROSITE" id="PS51733"/>
    </source>
</evidence>
<dbReference type="GO" id="GO:0005737">
    <property type="term" value="C:cytoplasm"/>
    <property type="evidence" value="ECO:0007669"/>
    <property type="project" value="TreeGrafter"/>
</dbReference>
<evidence type="ECO:0000313" key="3">
    <source>
        <dbReference type="EMBL" id="RAR70612.1"/>
    </source>
</evidence>
<sequence>MYQKLSLFLMLNITLISHTNCYMKLIKLDAIDSTNDFLKKAARQETLENFTVVTAQNQTKGKGQMGAIWNSESGKNLIMSFLVRFTFESIEAIFLLNAAVALAVAETLQELSIPNISIKWPNDILSDSKKVCGILIENSFKNGVEIESIIGIGINVNQQSFENLPKASSLARITQKEYDVDALRDRVLFHFQKHYVKIVSSNSAYIWENYHALLFKINVPMPFEDAFQQRFMGIIKGVSTDGTLQVLLENDSIASFGIKEIQLLY</sequence>
<comment type="caution">
    <text evidence="3">The sequence shown here is derived from an EMBL/GenBank/DDBJ whole genome shotgun (WGS) entry which is preliminary data.</text>
</comment>
<keyword evidence="1 3" id="KW-0436">Ligase</keyword>
<evidence type="ECO:0000256" key="1">
    <source>
        <dbReference type="ARBA" id="ARBA00022598"/>
    </source>
</evidence>
<dbReference type="PANTHER" id="PTHR12835">
    <property type="entry name" value="BIOTIN PROTEIN LIGASE"/>
    <property type="match status" value="1"/>
</dbReference>
<dbReference type="InterPro" id="IPR045864">
    <property type="entry name" value="aa-tRNA-synth_II/BPL/LPL"/>
</dbReference>
<dbReference type="NCBIfam" id="TIGR00121">
    <property type="entry name" value="birA_ligase"/>
    <property type="match status" value="1"/>
</dbReference>
<accession>A0A328YF11</accession>
<dbReference type="InterPro" id="IPR004143">
    <property type="entry name" value="BPL_LPL_catalytic"/>
</dbReference>
<organism evidence="3 4">
    <name type="scientific">Flavobacterium aciduliphilum</name>
    <dbReference type="NCBI Taxonomy" id="1101402"/>
    <lineage>
        <taxon>Bacteria</taxon>
        <taxon>Pseudomonadati</taxon>
        <taxon>Bacteroidota</taxon>
        <taxon>Flavobacteriia</taxon>
        <taxon>Flavobacteriales</taxon>
        <taxon>Flavobacteriaceae</taxon>
        <taxon>Flavobacterium</taxon>
    </lineage>
</organism>
<evidence type="ECO:0000313" key="4">
    <source>
        <dbReference type="Proteomes" id="UP000248840"/>
    </source>
</evidence>
<dbReference type="Pfam" id="PF03099">
    <property type="entry name" value="BPL_LplA_LipB"/>
    <property type="match status" value="1"/>
</dbReference>
<dbReference type="PROSITE" id="PS51733">
    <property type="entry name" value="BPL_LPL_CATALYTIC"/>
    <property type="match status" value="1"/>
</dbReference>
<keyword evidence="4" id="KW-1185">Reference proteome</keyword>